<keyword evidence="4" id="KW-1185">Reference proteome</keyword>
<evidence type="ECO:0000313" key="3">
    <source>
        <dbReference type="EMBL" id="PIC16035.1"/>
    </source>
</evidence>
<dbReference type="EMBL" id="PDUG01000006">
    <property type="protein sequence ID" value="PIC16035.1"/>
    <property type="molecule type" value="Genomic_DNA"/>
</dbReference>
<protein>
    <recommendedName>
        <fullName evidence="5">ShKT domain-containing protein</fullName>
    </recommendedName>
</protein>
<comment type="caution">
    <text evidence="3">The sequence shown here is derived from an EMBL/GenBank/DDBJ whole genome shotgun (WGS) entry which is preliminary data.</text>
</comment>
<dbReference type="Proteomes" id="UP000230233">
    <property type="component" value="Chromosome X"/>
</dbReference>
<dbReference type="PANTHER" id="PTHR31507">
    <property type="entry name" value="PROTEIN CBG15923"/>
    <property type="match status" value="1"/>
</dbReference>
<evidence type="ECO:0000256" key="2">
    <source>
        <dbReference type="SAM" id="Phobius"/>
    </source>
</evidence>
<proteinExistence type="predicted"/>
<dbReference type="InterPro" id="IPR036383">
    <property type="entry name" value="TSP1_rpt_sf"/>
</dbReference>
<feature type="transmembrane region" description="Helical" evidence="2">
    <location>
        <begin position="92"/>
        <end position="114"/>
    </location>
</feature>
<dbReference type="SUPFAM" id="SSF82895">
    <property type="entry name" value="TSP-1 type 1 repeat"/>
    <property type="match status" value="1"/>
</dbReference>
<dbReference type="PROSITE" id="PS50092">
    <property type="entry name" value="TSP1"/>
    <property type="match status" value="2"/>
</dbReference>
<dbReference type="PANTHER" id="PTHR31507:SF10">
    <property type="entry name" value="SHKT DOMAIN-CONTAINING PROTEIN"/>
    <property type="match status" value="1"/>
</dbReference>
<evidence type="ECO:0008006" key="5">
    <source>
        <dbReference type="Google" id="ProtNLM"/>
    </source>
</evidence>
<name>A0A2G5SLN1_9PELO</name>
<evidence type="ECO:0000313" key="4">
    <source>
        <dbReference type="Proteomes" id="UP000230233"/>
    </source>
</evidence>
<feature type="region of interest" description="Disordered" evidence="1">
    <location>
        <begin position="1"/>
        <end position="23"/>
    </location>
</feature>
<dbReference type="Gene3D" id="2.20.100.10">
    <property type="entry name" value="Thrombospondin type-1 (TSP1) repeat"/>
    <property type="match status" value="1"/>
</dbReference>
<dbReference type="SMART" id="SM00209">
    <property type="entry name" value="TSP1"/>
    <property type="match status" value="2"/>
</dbReference>
<reference evidence="4" key="1">
    <citation type="submission" date="2017-10" db="EMBL/GenBank/DDBJ databases">
        <title>Rapid genome shrinkage in a self-fertile nematode reveals novel sperm competition proteins.</title>
        <authorList>
            <person name="Yin D."/>
            <person name="Schwarz E.M."/>
            <person name="Thomas C.G."/>
            <person name="Felde R.L."/>
            <person name="Korf I.F."/>
            <person name="Cutter A.D."/>
            <person name="Schartner C.M."/>
            <person name="Ralston E.J."/>
            <person name="Meyer B.J."/>
            <person name="Haag E.S."/>
        </authorList>
    </citation>
    <scope>NUCLEOTIDE SEQUENCE [LARGE SCALE GENOMIC DNA]</scope>
    <source>
        <strain evidence="4">JU1422</strain>
    </source>
</reference>
<dbReference type="InterPro" id="IPR000884">
    <property type="entry name" value="TSP1_rpt"/>
</dbReference>
<sequence>MCPPDMPLERELPPGTPSVKSGRTAQPNIYMKVFSALDLLVLVPHVSIWCFKSRDFCTSRAGLTPNYTHNLNLAKNSRPPHSAILCDTMKSVLIFLTFLCTTALAGTWTAWGAWADTCVNCPGATYRGRTRVCVPGTDMSGCTGDRIEKEVCNCPLEAEWKEWADWSVCDKDCGFCGTHTRTRECDLIPSCPAVTCTGDDTEEEPCSDTDKVCLAPSVSCCSGYKKKVDIATKRFYCGLP</sequence>
<organism evidence="3 4">
    <name type="scientific">Caenorhabditis nigoni</name>
    <dbReference type="NCBI Taxonomy" id="1611254"/>
    <lineage>
        <taxon>Eukaryota</taxon>
        <taxon>Metazoa</taxon>
        <taxon>Ecdysozoa</taxon>
        <taxon>Nematoda</taxon>
        <taxon>Chromadorea</taxon>
        <taxon>Rhabditida</taxon>
        <taxon>Rhabditina</taxon>
        <taxon>Rhabditomorpha</taxon>
        <taxon>Rhabditoidea</taxon>
        <taxon>Rhabditidae</taxon>
        <taxon>Peloderinae</taxon>
        <taxon>Caenorhabditis</taxon>
    </lineage>
</organism>
<accession>A0A2G5SLN1</accession>
<dbReference type="STRING" id="1611254.A0A2G5SLN1"/>
<feature type="transmembrane region" description="Helical" evidence="2">
    <location>
        <begin position="29"/>
        <end position="51"/>
    </location>
</feature>
<keyword evidence="2" id="KW-0812">Transmembrane</keyword>
<dbReference type="OrthoDB" id="5789104at2759"/>
<gene>
    <name evidence="3" type="primary">Cni-F11C7.2</name>
    <name evidence="3" type="synonym">Cnig_chr_X.g22783</name>
    <name evidence="3" type="ORF">B9Z55_022783</name>
</gene>
<evidence type="ECO:0000256" key="1">
    <source>
        <dbReference type="SAM" id="MobiDB-lite"/>
    </source>
</evidence>
<dbReference type="AlphaFoldDB" id="A0A2G5SLN1"/>
<keyword evidence="2" id="KW-0472">Membrane</keyword>
<keyword evidence="2" id="KW-1133">Transmembrane helix</keyword>